<sequence length="430" mass="47880">MKLLVRIWMKTAYIPFLLLFLRFLPVKGGTIARNTTAMNNGTVVAFDGPPGDNMATTFVAVSANLGNPIVTRLNGSHEEPCEQIPEEVPPDLCVTLKNESGLGKWLQEEENLELGKDGKVTQVEDEDGVSILCMADYPVVLEFQLNDGHFSYFFTPDGKYCKCEPKGCSLCFQLGIRIPMKIWNSLEWTRLAFTCRSISGRALMQKKAVLTRIENLTHDVEILSESTEKLETSVIPLTSNGHASVRIGNCQLDSHGDRGFLGEVSGKIPACKDTEKGTKPCLAEVNPVPVTGIKDNAYMNTAPSPFLDMEVLERMICNFGSSSLHDKNTGKNEHSVDFGGMKNQSITEPTSDCCYTDCLWNLLLLFLVILGLICWMIFINYIRPWCLSRKLARVHKEFQVVVTNVTMIMADISNLLTLLKCEKLYSSAQK</sequence>
<evidence type="ECO:0000313" key="2">
    <source>
        <dbReference type="EMBL" id="CAL8085942.1"/>
    </source>
</evidence>
<organism evidence="2 3">
    <name type="scientific">Orchesella dallaii</name>
    <dbReference type="NCBI Taxonomy" id="48710"/>
    <lineage>
        <taxon>Eukaryota</taxon>
        <taxon>Metazoa</taxon>
        <taxon>Ecdysozoa</taxon>
        <taxon>Arthropoda</taxon>
        <taxon>Hexapoda</taxon>
        <taxon>Collembola</taxon>
        <taxon>Entomobryomorpha</taxon>
        <taxon>Entomobryoidea</taxon>
        <taxon>Orchesellidae</taxon>
        <taxon>Orchesellinae</taxon>
        <taxon>Orchesella</taxon>
    </lineage>
</organism>
<protein>
    <recommendedName>
        <fullName evidence="4">Generative cell specific-1/HAP2 domain-containing protein</fullName>
    </recommendedName>
</protein>
<dbReference type="EMBL" id="CAXLJM020000019">
    <property type="protein sequence ID" value="CAL8085942.1"/>
    <property type="molecule type" value="Genomic_DNA"/>
</dbReference>
<dbReference type="Proteomes" id="UP001642540">
    <property type="component" value="Unassembled WGS sequence"/>
</dbReference>
<gene>
    <name evidence="2" type="ORF">ODALV1_LOCUS6281</name>
</gene>
<comment type="caution">
    <text evidence="2">The sequence shown here is derived from an EMBL/GenBank/DDBJ whole genome shotgun (WGS) entry which is preliminary data.</text>
</comment>
<reference evidence="2 3" key="1">
    <citation type="submission" date="2024-08" db="EMBL/GenBank/DDBJ databases">
        <authorList>
            <person name="Cucini C."/>
            <person name="Frati F."/>
        </authorList>
    </citation>
    <scope>NUCLEOTIDE SEQUENCE [LARGE SCALE GENOMIC DNA]</scope>
</reference>
<feature type="transmembrane region" description="Helical" evidence="1">
    <location>
        <begin position="359"/>
        <end position="382"/>
    </location>
</feature>
<keyword evidence="3" id="KW-1185">Reference proteome</keyword>
<accession>A0ABP1Q4V9</accession>
<keyword evidence="1" id="KW-0472">Membrane</keyword>
<evidence type="ECO:0000256" key="1">
    <source>
        <dbReference type="SAM" id="Phobius"/>
    </source>
</evidence>
<name>A0ABP1Q4V9_9HEXA</name>
<evidence type="ECO:0000313" key="3">
    <source>
        <dbReference type="Proteomes" id="UP001642540"/>
    </source>
</evidence>
<evidence type="ECO:0008006" key="4">
    <source>
        <dbReference type="Google" id="ProtNLM"/>
    </source>
</evidence>
<keyword evidence="1" id="KW-0812">Transmembrane</keyword>
<keyword evidence="1" id="KW-1133">Transmembrane helix</keyword>
<proteinExistence type="predicted"/>